<evidence type="ECO:0000313" key="2">
    <source>
        <dbReference type="EMBL" id="WOC14283.1"/>
    </source>
</evidence>
<dbReference type="InterPro" id="IPR018713">
    <property type="entry name" value="MPAB/Lcp_cat_dom"/>
</dbReference>
<dbReference type="GO" id="GO:0016491">
    <property type="term" value="F:oxidoreductase activity"/>
    <property type="evidence" value="ECO:0007669"/>
    <property type="project" value="InterPro"/>
</dbReference>
<protein>
    <recommendedName>
        <fullName evidence="1">ER-bound oxygenase mpaB/mpaB'/Rubber oxygenase catalytic domain-containing protein</fullName>
    </recommendedName>
</protein>
<sequence length="327" mass="36596">MNRQDLDALLGPGSATRTMLADVTTVYAAFPAFVYPVLSAKGGKGVDDHDRIGKISVREEVRLEDVIGRARDTVDLVLGVVFADNERHDVAAAIRELHRFIHGQLDDGSSCHAWETDLWNWTWAAIVLPLMETHEQLRGWPSDQFREQAYAGLRAVGELFGADALPATYDSFLDYRASTWMDAVDPFVAEATGYLLAQRANPAPLRRFEAIPHLITRVVSAPVRHVARVGLLLVNSAAVADAMRMSPTRRDKIVMTVHRTAWRMIPRFASRNWIDRYMRIRLRFGSPVWRTHYAPGALVAYRTQVKAARIAGIPQPARPSTSPPYST</sequence>
<reference evidence="2" key="1">
    <citation type="submission" date="2023-06" db="EMBL/GenBank/DDBJ databases">
        <title>Gordonia sp. nov. and Pseudochrobactrum sp. nov., two species isolated from the burying beetle Nicrophorus vespilloides.</title>
        <authorList>
            <person name="Poehlein A."/>
            <person name="Guzman J."/>
            <person name="Daniel R."/>
            <person name="Vilcinskas A."/>
        </authorList>
    </citation>
    <scope>NUCLEOTIDE SEQUENCE</scope>
    <source>
        <strain evidence="2">MP11Mi</strain>
    </source>
</reference>
<dbReference type="RefSeq" id="WP_420040037.1">
    <property type="nucleotide sequence ID" value="NZ_CP128986.1"/>
</dbReference>
<proteinExistence type="predicted"/>
<accession>A0AA97D079</accession>
<feature type="domain" description="ER-bound oxygenase mpaB/mpaB'/Rubber oxygenase catalytic" evidence="1">
    <location>
        <begin position="21"/>
        <end position="262"/>
    </location>
</feature>
<dbReference type="Pfam" id="PF09995">
    <property type="entry name" value="MPAB_Lcp_cat"/>
    <property type="match status" value="1"/>
</dbReference>
<dbReference type="PANTHER" id="PTHR36151:SF3">
    <property type="entry name" value="ER-BOUND OXYGENASE MPAB_MPAB'_RUBBER OXYGENASE CATALYTIC DOMAIN-CONTAINING PROTEIN"/>
    <property type="match status" value="1"/>
</dbReference>
<dbReference type="PANTHER" id="PTHR36151">
    <property type="entry name" value="BLR2777 PROTEIN"/>
    <property type="match status" value="1"/>
</dbReference>
<dbReference type="AlphaFoldDB" id="A0AA97D079"/>
<dbReference type="EMBL" id="CP128986">
    <property type="protein sequence ID" value="WOC14283.1"/>
    <property type="molecule type" value="Genomic_DNA"/>
</dbReference>
<gene>
    <name evidence="2" type="ORF">MP11Mi_33980</name>
</gene>
<evidence type="ECO:0000259" key="1">
    <source>
        <dbReference type="Pfam" id="PF09995"/>
    </source>
</evidence>
<name>A0AA97D079_9ACTN</name>
<organism evidence="2">
    <name type="scientific">Gordonia sp. MP11Mi</name>
    <dbReference type="NCBI Taxonomy" id="3022769"/>
    <lineage>
        <taxon>Bacteria</taxon>
        <taxon>Bacillati</taxon>
        <taxon>Actinomycetota</taxon>
        <taxon>Actinomycetes</taxon>
        <taxon>Mycobacteriales</taxon>
        <taxon>Gordoniaceae</taxon>
        <taxon>Gordonia</taxon>
    </lineage>
</organism>